<proteinExistence type="predicted"/>
<dbReference type="STRING" id="1121409.SAMN02745124_00083"/>
<dbReference type="Pfam" id="PF11249">
    <property type="entry name" value="DUF3047"/>
    <property type="match status" value="1"/>
</dbReference>
<name>A0A1M5RZ57_9BACT</name>
<sequence length="249" mass="28497">MKQHRRAAIICCLFVLTAASTVSADDDVLLREEFNHLENWSSYSFRNIDRQTTYETAVQGDDSVLVAVSDASASALISNARFSVEQYPIITWRWQVERVFKDGNYRQKSGDDYPLRIYVIFEYDPQNADFGAKIKYELAKTLYGEYPPHSSINYIWANREEERETVANPFTDRAMMIPLQHGSENVGSWQEETVNVYEDYLKVFGEPPPPMASLAIMNDSDNTGESATSYLDFIEVRKPGRENGGRPLF</sequence>
<dbReference type="AlphaFoldDB" id="A0A1M5RZ57"/>
<protein>
    <recommendedName>
        <fullName evidence="4">DUF3047 domain-containing protein</fullName>
    </recommendedName>
</protein>
<feature type="signal peptide" evidence="1">
    <location>
        <begin position="1"/>
        <end position="24"/>
    </location>
</feature>
<evidence type="ECO:0000256" key="1">
    <source>
        <dbReference type="SAM" id="SignalP"/>
    </source>
</evidence>
<evidence type="ECO:0000313" key="3">
    <source>
        <dbReference type="Proteomes" id="UP000184139"/>
    </source>
</evidence>
<reference evidence="2 3" key="1">
    <citation type="submission" date="2016-11" db="EMBL/GenBank/DDBJ databases">
        <authorList>
            <person name="Jaros S."/>
            <person name="Januszkiewicz K."/>
            <person name="Wedrychowicz H."/>
        </authorList>
    </citation>
    <scope>NUCLEOTIDE SEQUENCE [LARGE SCALE GENOMIC DNA]</scope>
    <source>
        <strain evidence="2 3">DSM 9705</strain>
    </source>
</reference>
<evidence type="ECO:0000313" key="2">
    <source>
        <dbReference type="EMBL" id="SHH31647.1"/>
    </source>
</evidence>
<dbReference type="EMBL" id="FQXS01000001">
    <property type="protein sequence ID" value="SHH31647.1"/>
    <property type="molecule type" value="Genomic_DNA"/>
</dbReference>
<evidence type="ECO:0008006" key="4">
    <source>
        <dbReference type="Google" id="ProtNLM"/>
    </source>
</evidence>
<accession>A0A1M5RZ57</accession>
<feature type="chain" id="PRO_5012567607" description="DUF3047 domain-containing protein" evidence="1">
    <location>
        <begin position="25"/>
        <end position="249"/>
    </location>
</feature>
<keyword evidence="1" id="KW-0732">Signal</keyword>
<organism evidence="2 3">
    <name type="scientific">Desulfofustis glycolicus DSM 9705</name>
    <dbReference type="NCBI Taxonomy" id="1121409"/>
    <lineage>
        <taxon>Bacteria</taxon>
        <taxon>Pseudomonadati</taxon>
        <taxon>Thermodesulfobacteriota</taxon>
        <taxon>Desulfobulbia</taxon>
        <taxon>Desulfobulbales</taxon>
        <taxon>Desulfocapsaceae</taxon>
        <taxon>Desulfofustis</taxon>
    </lineage>
</organism>
<keyword evidence="3" id="KW-1185">Reference proteome</keyword>
<dbReference type="InterPro" id="IPR021409">
    <property type="entry name" value="DUF3047"/>
</dbReference>
<gene>
    <name evidence="2" type="ORF">SAMN02745124_00083</name>
</gene>
<dbReference type="Proteomes" id="UP000184139">
    <property type="component" value="Unassembled WGS sequence"/>
</dbReference>